<dbReference type="SUPFAM" id="SSF102462">
    <property type="entry name" value="Peptidyl-tRNA hydrolase II"/>
    <property type="match status" value="1"/>
</dbReference>
<keyword evidence="2" id="KW-1185">Reference proteome</keyword>
<sequence>MRRDLVGTWPVGGIVSQGCHASVSAIWAHKDHPHTLDYCSPNNLDSMHKNWNHVECNHDELQMNCDLGSGFGSSFLGTETGSSESALSAVLQPFYSTVINHHQSHLCLEKPLHCQPATITHNYSSIPASHQITFHCHEPHSVLIIDMGKPGRWSMKVKEELLLQFHGVFENLRSARSFQHGIASPNINTWVAVEDGDVEEGRWLRLETRFGLKSNGWMTFDVSKLHSVVMWKNYVLVFYPETNNLLDTGWFAISLRTELFWPLQVTLEVKGEPQLVNLSENLTADGIAHKLWTEQPENYQHVLRQNLIQTMINSLHDLINLQLPLQEPKLSRANGAYQLSMEVYQGTMVTNVNTKAACLDRTTSCLEQRVQKNLRLVLK</sequence>
<dbReference type="PANTHER" id="PTHR46194:SF1">
    <property type="entry name" value="PEPTIDYL-TRNA HYDROLASE PTRHD1-RELATED"/>
    <property type="match status" value="1"/>
</dbReference>
<dbReference type="InterPro" id="IPR023476">
    <property type="entry name" value="Pep_tRNA_hydro_II_dom_sf"/>
</dbReference>
<accession>A0AAN8YTU4</accession>
<dbReference type="AlphaFoldDB" id="A0AAN8YTU4"/>
<dbReference type="PROSITE" id="PS51257">
    <property type="entry name" value="PROKAR_LIPOPROTEIN"/>
    <property type="match status" value="1"/>
</dbReference>
<organism evidence="1 2">
    <name type="scientific">Dillenia turbinata</name>
    <dbReference type="NCBI Taxonomy" id="194707"/>
    <lineage>
        <taxon>Eukaryota</taxon>
        <taxon>Viridiplantae</taxon>
        <taxon>Streptophyta</taxon>
        <taxon>Embryophyta</taxon>
        <taxon>Tracheophyta</taxon>
        <taxon>Spermatophyta</taxon>
        <taxon>Magnoliopsida</taxon>
        <taxon>eudicotyledons</taxon>
        <taxon>Gunneridae</taxon>
        <taxon>Pentapetalae</taxon>
        <taxon>Dilleniales</taxon>
        <taxon>Dilleniaceae</taxon>
        <taxon>Dillenia</taxon>
    </lineage>
</organism>
<evidence type="ECO:0000313" key="2">
    <source>
        <dbReference type="Proteomes" id="UP001370490"/>
    </source>
</evidence>
<comment type="caution">
    <text evidence="1">The sequence shown here is derived from an EMBL/GenBank/DDBJ whole genome shotgun (WGS) entry which is preliminary data.</text>
</comment>
<evidence type="ECO:0000313" key="1">
    <source>
        <dbReference type="EMBL" id="KAK6912437.1"/>
    </source>
</evidence>
<protein>
    <submittedName>
        <fullName evidence="1">Uncharacterized protein</fullName>
    </submittedName>
</protein>
<proteinExistence type="predicted"/>
<dbReference type="EMBL" id="JBAMMX010000027">
    <property type="protein sequence ID" value="KAK6912437.1"/>
    <property type="molecule type" value="Genomic_DNA"/>
</dbReference>
<reference evidence="1 2" key="1">
    <citation type="submission" date="2023-12" db="EMBL/GenBank/DDBJ databases">
        <title>A high-quality genome assembly for Dillenia turbinata (Dilleniales).</title>
        <authorList>
            <person name="Chanderbali A."/>
        </authorList>
    </citation>
    <scope>NUCLEOTIDE SEQUENCE [LARGE SCALE GENOMIC DNA]</scope>
    <source>
        <strain evidence="1">LSX21</strain>
        <tissue evidence="1">Leaf</tissue>
    </source>
</reference>
<dbReference type="PANTHER" id="PTHR46194">
    <property type="entry name" value="PEPTIDYL-TRNA HYDROLASE PTRHD1-RELATED"/>
    <property type="match status" value="1"/>
</dbReference>
<dbReference type="Proteomes" id="UP001370490">
    <property type="component" value="Unassembled WGS sequence"/>
</dbReference>
<gene>
    <name evidence="1" type="ORF">RJ641_022038</name>
</gene>
<dbReference type="InterPro" id="IPR042237">
    <property type="entry name" value="PTRHD1"/>
</dbReference>
<name>A0AAN8YTU4_9MAGN</name>